<dbReference type="OrthoDB" id="9801098at2"/>
<accession>A0A368Y396</accession>
<dbReference type="GO" id="GO:0005829">
    <property type="term" value="C:cytosol"/>
    <property type="evidence" value="ECO:0007669"/>
    <property type="project" value="TreeGrafter"/>
</dbReference>
<dbReference type="GO" id="GO:0008714">
    <property type="term" value="F:AMP nucleosidase activity"/>
    <property type="evidence" value="ECO:0007669"/>
    <property type="project" value="UniProtKB-EC"/>
</dbReference>
<evidence type="ECO:0000256" key="2">
    <source>
        <dbReference type="ARBA" id="ARBA00006763"/>
    </source>
</evidence>
<name>A0A368Y396_9BURK</name>
<keyword evidence="3" id="KW-0378">Hydrolase</keyword>
<keyword evidence="3" id="KW-0203">Cytokinin biosynthesis</keyword>
<dbReference type="Gene3D" id="3.40.50.450">
    <property type="match status" value="1"/>
</dbReference>
<sequence length="194" mass="21031">MKPAFSLCVYCGSRPGAHPAYGAAARQVGRWIGEHGGQLVYGGGHNGLMGMVADATLAAGGQVIGVIPKALVEKEWAHRGCTELHVVDTMHDRKRMMAERADAFLALPGGIGTFEEFFEVWTWRQLGYHDKPVGLLNIEGLYDGLESFLKATVRAGFVNDWQMDLIRTSRDAEGLLQNLINDAGLAPAPQLGQI</sequence>
<keyword evidence="5" id="KW-1185">Reference proteome</keyword>
<evidence type="ECO:0000256" key="3">
    <source>
        <dbReference type="RuleBase" id="RU363015"/>
    </source>
</evidence>
<dbReference type="InterPro" id="IPR005269">
    <property type="entry name" value="LOG"/>
</dbReference>
<dbReference type="Proteomes" id="UP000252884">
    <property type="component" value="Unassembled WGS sequence"/>
</dbReference>
<dbReference type="NCBIfam" id="TIGR00730">
    <property type="entry name" value="Rossman fold protein, TIGR00730 family"/>
    <property type="match status" value="1"/>
</dbReference>
<dbReference type="PANTHER" id="PTHR31223">
    <property type="entry name" value="LOG FAMILY PROTEIN YJL055W"/>
    <property type="match status" value="1"/>
</dbReference>
<organism evidence="4 5">
    <name type="scientific">Pseudorhodoferax soli</name>
    <dbReference type="NCBI Taxonomy" id="545864"/>
    <lineage>
        <taxon>Bacteria</taxon>
        <taxon>Pseudomonadati</taxon>
        <taxon>Pseudomonadota</taxon>
        <taxon>Betaproteobacteria</taxon>
        <taxon>Burkholderiales</taxon>
        <taxon>Comamonadaceae</taxon>
    </lineage>
</organism>
<evidence type="ECO:0000313" key="4">
    <source>
        <dbReference type="EMBL" id="RCW72704.1"/>
    </source>
</evidence>
<protein>
    <recommendedName>
        <fullName evidence="3">Cytokinin riboside 5'-monophosphate phosphoribohydrolase</fullName>
        <ecNumber evidence="3">3.2.2.n1</ecNumber>
    </recommendedName>
</protein>
<dbReference type="Pfam" id="PF03641">
    <property type="entry name" value="Lysine_decarbox"/>
    <property type="match status" value="1"/>
</dbReference>
<dbReference type="GO" id="GO:0009691">
    <property type="term" value="P:cytokinin biosynthetic process"/>
    <property type="evidence" value="ECO:0007669"/>
    <property type="project" value="UniProtKB-UniRule"/>
</dbReference>
<dbReference type="InterPro" id="IPR031100">
    <property type="entry name" value="LOG_fam"/>
</dbReference>
<reference evidence="4 5" key="1">
    <citation type="submission" date="2018-07" db="EMBL/GenBank/DDBJ databases">
        <title>Genomic Encyclopedia of Type Strains, Phase IV (KMG-IV): sequencing the most valuable type-strain genomes for metagenomic binning, comparative biology and taxonomic classification.</title>
        <authorList>
            <person name="Goeker M."/>
        </authorList>
    </citation>
    <scope>NUCLEOTIDE SEQUENCE [LARGE SCALE GENOMIC DNA]</scope>
    <source>
        <strain evidence="4 5">DSM 21634</strain>
    </source>
</reference>
<dbReference type="EMBL" id="QPJK01000003">
    <property type="protein sequence ID" value="RCW72704.1"/>
    <property type="molecule type" value="Genomic_DNA"/>
</dbReference>
<dbReference type="AlphaFoldDB" id="A0A368Y396"/>
<dbReference type="EC" id="3.2.2.n1" evidence="3"/>
<evidence type="ECO:0000256" key="1">
    <source>
        <dbReference type="ARBA" id="ARBA00000274"/>
    </source>
</evidence>
<dbReference type="PANTHER" id="PTHR31223:SF70">
    <property type="entry name" value="LOG FAMILY PROTEIN YJL055W"/>
    <property type="match status" value="1"/>
</dbReference>
<comment type="caution">
    <text evidence="4">The sequence shown here is derived from an EMBL/GenBank/DDBJ whole genome shotgun (WGS) entry which is preliminary data.</text>
</comment>
<proteinExistence type="inferred from homology"/>
<gene>
    <name evidence="4" type="ORF">DES41_103310</name>
</gene>
<evidence type="ECO:0000313" key="5">
    <source>
        <dbReference type="Proteomes" id="UP000252884"/>
    </source>
</evidence>
<dbReference type="SUPFAM" id="SSF102405">
    <property type="entry name" value="MCP/YpsA-like"/>
    <property type="match status" value="1"/>
</dbReference>
<dbReference type="RefSeq" id="WP_114468110.1">
    <property type="nucleotide sequence ID" value="NZ_QPJK01000003.1"/>
</dbReference>
<comment type="similarity">
    <text evidence="2 3">Belongs to the LOG family.</text>
</comment>
<comment type="catalytic activity">
    <reaction evidence="1">
        <text>AMP + H2O = D-ribose 5-phosphate + adenine</text>
        <dbReference type="Rhea" id="RHEA:20129"/>
        <dbReference type="ChEBI" id="CHEBI:15377"/>
        <dbReference type="ChEBI" id="CHEBI:16708"/>
        <dbReference type="ChEBI" id="CHEBI:78346"/>
        <dbReference type="ChEBI" id="CHEBI:456215"/>
        <dbReference type="EC" id="3.2.2.4"/>
    </reaction>
</comment>